<dbReference type="AlphaFoldDB" id="A0AAD4X5P8"/>
<dbReference type="CDD" id="cd10017">
    <property type="entry name" value="B3_DNA"/>
    <property type="match status" value="3"/>
</dbReference>
<comment type="caution">
    <text evidence="8">The sequence shown here is derived from an EMBL/GenBank/DDBJ whole genome shotgun (WGS) entry which is preliminary data.</text>
</comment>
<evidence type="ECO:0000256" key="6">
    <source>
        <dbReference type="SAM" id="MobiDB-lite"/>
    </source>
</evidence>
<evidence type="ECO:0000259" key="7">
    <source>
        <dbReference type="PROSITE" id="PS50863"/>
    </source>
</evidence>
<sequence>MGALQNYSRPSFFKVMMGDFRKKLKLPVNFIKNFNGMIPYESILRSPSGCWNVEIGEEEDGDLSFRKGWPDFVEAHCLGQGDFLTMEYNGNSQFVVKLYGKNGCEKLLPSSTGNNGVKSIPSRKRKGYGETSKGNFTNFGSEFDQHKYRAGDIGRDSLSSDKKKCGLFKCGALEKKSTFIEGGTRVNQEEFSRKGKPCFRVFWTENKKYQMEIPQKVLRKIGRTLSDIVALKGANGRLWNVELKRSGGKVCFYKGWKEFTEHLSLRDGYVLGISYSGNSHFDVCITNFMDDSGNQGDSNPKKRCRLSKTEEDADVILLDSPPSRTHVESKTNEERAQLSVPPGLDTPIQLNKNKGTSSLVSDETRSPCVGNERTLSGKCLPVVKEEKIEDTSDLPEASKLFQKLSWRAGKERVAEITKLFKPQTQSPFFAVCMRDTYLTYPYLHIPYSFADKHLRKTIKNVTVRNSEDKVWTVGYWNGGSSAQLCSGWTSLRRDLGLTEGDVCVFELLKEEDTEMRVSVFRKIDNVLTRI</sequence>
<feature type="compositionally biased region" description="Basic and acidic residues" evidence="6">
    <location>
        <begin position="325"/>
        <end position="336"/>
    </location>
</feature>
<keyword evidence="9" id="KW-1185">Reference proteome</keyword>
<dbReference type="GO" id="GO:0005634">
    <property type="term" value="C:nucleus"/>
    <property type="evidence" value="ECO:0007669"/>
    <property type="project" value="UniProtKB-SubCell"/>
</dbReference>
<evidence type="ECO:0000256" key="5">
    <source>
        <dbReference type="ARBA" id="ARBA00023242"/>
    </source>
</evidence>
<dbReference type="PANTHER" id="PTHR31920">
    <property type="entry name" value="B3 DOMAIN-CONTAINING"/>
    <property type="match status" value="1"/>
</dbReference>
<gene>
    <name evidence="8" type="ORF">MKW98_026785</name>
</gene>
<reference evidence="8" key="1">
    <citation type="submission" date="2022-04" db="EMBL/GenBank/DDBJ databases">
        <title>A functionally conserved STORR gene fusion in Papaver species that diverged 16.8 million years ago.</title>
        <authorList>
            <person name="Catania T."/>
        </authorList>
    </citation>
    <scope>NUCLEOTIDE SEQUENCE</scope>
    <source>
        <strain evidence="8">S-188037</strain>
    </source>
</reference>
<evidence type="ECO:0000256" key="4">
    <source>
        <dbReference type="ARBA" id="ARBA00023163"/>
    </source>
</evidence>
<keyword evidence="2" id="KW-0805">Transcription regulation</keyword>
<accession>A0AAD4X5P8</accession>
<feature type="domain" description="TF-B3" evidence="7">
    <location>
        <begin position="428"/>
        <end position="523"/>
    </location>
</feature>
<organism evidence="8 9">
    <name type="scientific">Papaver atlanticum</name>
    <dbReference type="NCBI Taxonomy" id="357466"/>
    <lineage>
        <taxon>Eukaryota</taxon>
        <taxon>Viridiplantae</taxon>
        <taxon>Streptophyta</taxon>
        <taxon>Embryophyta</taxon>
        <taxon>Tracheophyta</taxon>
        <taxon>Spermatophyta</taxon>
        <taxon>Magnoliopsida</taxon>
        <taxon>Ranunculales</taxon>
        <taxon>Papaveraceae</taxon>
        <taxon>Papaveroideae</taxon>
        <taxon>Papaver</taxon>
    </lineage>
</organism>
<dbReference type="InterPro" id="IPR050655">
    <property type="entry name" value="Plant_B3_domain"/>
</dbReference>
<dbReference type="InterPro" id="IPR015300">
    <property type="entry name" value="DNA-bd_pseudobarrel_sf"/>
</dbReference>
<keyword evidence="5" id="KW-0539">Nucleus</keyword>
<dbReference type="SMART" id="SM01019">
    <property type="entry name" value="B3"/>
    <property type="match status" value="3"/>
</dbReference>
<keyword evidence="4" id="KW-0804">Transcription</keyword>
<dbReference type="InterPro" id="IPR003340">
    <property type="entry name" value="B3_DNA-bd"/>
</dbReference>
<evidence type="ECO:0000313" key="8">
    <source>
        <dbReference type="EMBL" id="KAI3849871.1"/>
    </source>
</evidence>
<name>A0AAD4X5P8_9MAGN</name>
<evidence type="ECO:0000313" key="9">
    <source>
        <dbReference type="Proteomes" id="UP001202328"/>
    </source>
</evidence>
<feature type="domain" description="TF-B3" evidence="7">
    <location>
        <begin position="196"/>
        <end position="289"/>
    </location>
</feature>
<dbReference type="EMBL" id="JAJJMB010016078">
    <property type="protein sequence ID" value="KAI3849871.1"/>
    <property type="molecule type" value="Genomic_DNA"/>
</dbReference>
<evidence type="ECO:0000256" key="1">
    <source>
        <dbReference type="ARBA" id="ARBA00004123"/>
    </source>
</evidence>
<dbReference type="Proteomes" id="UP001202328">
    <property type="component" value="Unassembled WGS sequence"/>
</dbReference>
<dbReference type="PROSITE" id="PS50863">
    <property type="entry name" value="B3"/>
    <property type="match status" value="3"/>
</dbReference>
<proteinExistence type="predicted"/>
<protein>
    <recommendedName>
        <fullName evidence="7">TF-B3 domain-containing protein</fullName>
    </recommendedName>
</protein>
<comment type="subcellular location">
    <subcellularLocation>
        <location evidence="1">Nucleus</location>
    </subcellularLocation>
</comment>
<dbReference type="Pfam" id="PF02362">
    <property type="entry name" value="B3"/>
    <property type="match status" value="3"/>
</dbReference>
<dbReference type="Gene3D" id="2.40.330.10">
    <property type="entry name" value="DNA-binding pseudobarrel domain"/>
    <property type="match status" value="3"/>
</dbReference>
<dbReference type="SUPFAM" id="SSF101936">
    <property type="entry name" value="DNA-binding pseudobarrel domain"/>
    <property type="match status" value="3"/>
</dbReference>
<evidence type="ECO:0000256" key="3">
    <source>
        <dbReference type="ARBA" id="ARBA00023125"/>
    </source>
</evidence>
<feature type="region of interest" description="Disordered" evidence="6">
    <location>
        <begin position="321"/>
        <end position="346"/>
    </location>
</feature>
<feature type="domain" description="TF-B3" evidence="7">
    <location>
        <begin position="9"/>
        <end position="102"/>
    </location>
</feature>
<evidence type="ECO:0000256" key="2">
    <source>
        <dbReference type="ARBA" id="ARBA00023015"/>
    </source>
</evidence>
<dbReference type="GO" id="GO:0003677">
    <property type="term" value="F:DNA binding"/>
    <property type="evidence" value="ECO:0007669"/>
    <property type="project" value="UniProtKB-KW"/>
</dbReference>
<dbReference type="PANTHER" id="PTHR31920:SF37">
    <property type="entry name" value="B3 DOMAIN-CONTAINING TRANSCRIPTION FACTOR VRN1"/>
    <property type="match status" value="1"/>
</dbReference>
<keyword evidence="3" id="KW-0238">DNA-binding</keyword>